<keyword evidence="1" id="KW-1133">Transmembrane helix</keyword>
<dbReference type="OrthoDB" id="4623238at2"/>
<name>A0A7J5BSM1_9MICO</name>
<dbReference type="PROSITE" id="PS50234">
    <property type="entry name" value="VWFA"/>
    <property type="match status" value="1"/>
</dbReference>
<feature type="transmembrane region" description="Helical" evidence="1">
    <location>
        <begin position="301"/>
        <end position="321"/>
    </location>
</feature>
<sequence>MAIAYWGISLALVAVALVVGGLAWFRTRRRRTHDATIPVANTRRLTELPAFRRVVNRATVLASIAAVALVALLVVTAVAAGRWVYQRVETPEKYNRDIVLCLDISGSMVDYDVEVIDRYIEMLPGFSGERMSLVLWDATAAQVFPLTDDYAFVEEQLAAVRDGMTSYSDSYSYGTRNGNGASLVGDGLASCALMFDGEAEDGRSRSIILATDNAVNGTPLVTVPDAAAIAASRNVRVYGLDANAYEDAFSDEYRTSILQNGGQYFKLSDPEAVPGIVDQITSDQTSLMLGAPQILITDRPASWLIAMLVAFSALLVLLWRLRL</sequence>
<dbReference type="SUPFAM" id="SSF53300">
    <property type="entry name" value="vWA-like"/>
    <property type="match status" value="1"/>
</dbReference>
<dbReference type="InterPro" id="IPR002035">
    <property type="entry name" value="VWF_A"/>
</dbReference>
<evidence type="ECO:0000256" key="1">
    <source>
        <dbReference type="SAM" id="Phobius"/>
    </source>
</evidence>
<keyword evidence="1" id="KW-0472">Membrane</keyword>
<dbReference type="AlphaFoldDB" id="A0A7J5BSM1"/>
<gene>
    <name evidence="3" type="ORF">F8O01_08665</name>
</gene>
<protein>
    <submittedName>
        <fullName evidence="3">VWA domain-containing protein</fullName>
    </submittedName>
</protein>
<feature type="domain" description="VWFA" evidence="2">
    <location>
        <begin position="97"/>
        <end position="280"/>
    </location>
</feature>
<keyword evidence="1" id="KW-0812">Transmembrane</keyword>
<accession>A0A7J5BSM1</accession>
<feature type="transmembrane region" description="Helical" evidence="1">
    <location>
        <begin position="60"/>
        <end position="85"/>
    </location>
</feature>
<keyword evidence="4" id="KW-1185">Reference proteome</keyword>
<dbReference type="SMART" id="SM00327">
    <property type="entry name" value="VWA"/>
    <property type="match status" value="1"/>
</dbReference>
<reference evidence="3 4" key="1">
    <citation type="submission" date="2019-09" db="EMBL/GenBank/DDBJ databases">
        <title>Phylogeny of genus Pseudoclavibacter and closely related genus.</title>
        <authorList>
            <person name="Li Y."/>
        </authorList>
    </citation>
    <scope>NUCLEOTIDE SEQUENCE [LARGE SCALE GENOMIC DNA]</scope>
    <source>
        <strain evidence="3 4">DSM 23821</strain>
    </source>
</reference>
<feature type="transmembrane region" description="Helical" evidence="1">
    <location>
        <begin position="6"/>
        <end position="25"/>
    </location>
</feature>
<dbReference type="Pfam" id="PF00092">
    <property type="entry name" value="VWA"/>
    <property type="match status" value="1"/>
</dbReference>
<evidence type="ECO:0000313" key="4">
    <source>
        <dbReference type="Proteomes" id="UP000467240"/>
    </source>
</evidence>
<dbReference type="InterPro" id="IPR036465">
    <property type="entry name" value="vWFA_dom_sf"/>
</dbReference>
<evidence type="ECO:0000313" key="3">
    <source>
        <dbReference type="EMBL" id="KAB1657305.1"/>
    </source>
</evidence>
<dbReference type="EMBL" id="WBJZ01000009">
    <property type="protein sequence ID" value="KAB1657305.1"/>
    <property type="molecule type" value="Genomic_DNA"/>
</dbReference>
<dbReference type="Gene3D" id="3.40.50.410">
    <property type="entry name" value="von Willebrand factor, type A domain"/>
    <property type="match status" value="1"/>
</dbReference>
<dbReference type="Proteomes" id="UP000467240">
    <property type="component" value="Unassembled WGS sequence"/>
</dbReference>
<evidence type="ECO:0000259" key="2">
    <source>
        <dbReference type="PROSITE" id="PS50234"/>
    </source>
</evidence>
<dbReference type="RefSeq" id="WP_158040470.1">
    <property type="nucleotide sequence ID" value="NZ_JACCFV010000001.1"/>
</dbReference>
<organism evidence="3 4">
    <name type="scientific">Pseudoclavibacter chungangensis</name>
    <dbReference type="NCBI Taxonomy" id="587635"/>
    <lineage>
        <taxon>Bacteria</taxon>
        <taxon>Bacillati</taxon>
        <taxon>Actinomycetota</taxon>
        <taxon>Actinomycetes</taxon>
        <taxon>Micrococcales</taxon>
        <taxon>Microbacteriaceae</taxon>
        <taxon>Pseudoclavibacter</taxon>
    </lineage>
</organism>
<comment type="caution">
    <text evidence="3">The sequence shown here is derived from an EMBL/GenBank/DDBJ whole genome shotgun (WGS) entry which is preliminary data.</text>
</comment>
<proteinExistence type="predicted"/>